<protein>
    <submittedName>
        <fullName evidence="1">Uncharacterized protein</fullName>
    </submittedName>
</protein>
<sequence length="344" mass="39919">MNNHTETEQVDPDQSVLDRIWICMHSLLARTDMHEVVESRCDVHMDPTHRCTKNCEFVLSETNTYVCKSSSNVHYCGNRCDKAIDNGEEMVCPLTALCVSKIFKQSFKSTDPEHGGSRIQDTMDGFEIVKTKTCEVVPQHRAIRKTPTRTMHEDDVNKVVRSVIVRLLWSDKRNALHREIHHRRSKGAYKKVHSYVRQNLKNVMPIVLTDIQSIFITEMQRSDAWSMKGPPYNAERLEYLSSQCLRMQRIMNDHVVRACIQSPLFQLSQRTQTEYCALAMLYIMRDGVYSDTNQCIVGRDMYLNKYLPNLNGLHNFGFKKSRFTHASSCLKMALCLQKRFNIDV</sequence>
<dbReference type="Proteomes" id="UP001190700">
    <property type="component" value="Unassembled WGS sequence"/>
</dbReference>
<dbReference type="AlphaFoldDB" id="A0AAE0ENY0"/>
<evidence type="ECO:0000313" key="2">
    <source>
        <dbReference type="Proteomes" id="UP001190700"/>
    </source>
</evidence>
<accession>A0AAE0ENY0</accession>
<keyword evidence="2" id="KW-1185">Reference proteome</keyword>
<evidence type="ECO:0000313" key="1">
    <source>
        <dbReference type="EMBL" id="KAK3234667.1"/>
    </source>
</evidence>
<organism evidence="1 2">
    <name type="scientific">Cymbomonas tetramitiformis</name>
    <dbReference type="NCBI Taxonomy" id="36881"/>
    <lineage>
        <taxon>Eukaryota</taxon>
        <taxon>Viridiplantae</taxon>
        <taxon>Chlorophyta</taxon>
        <taxon>Pyramimonadophyceae</taxon>
        <taxon>Pyramimonadales</taxon>
        <taxon>Pyramimonadaceae</taxon>
        <taxon>Cymbomonas</taxon>
    </lineage>
</organism>
<proteinExistence type="predicted"/>
<dbReference type="EMBL" id="LGRX02035483">
    <property type="protein sequence ID" value="KAK3234667.1"/>
    <property type="molecule type" value="Genomic_DNA"/>
</dbReference>
<name>A0AAE0ENY0_9CHLO</name>
<reference evidence="1 2" key="1">
    <citation type="journal article" date="2015" name="Genome Biol. Evol.">
        <title>Comparative Genomics of a Bacterivorous Green Alga Reveals Evolutionary Causalities and Consequences of Phago-Mixotrophic Mode of Nutrition.</title>
        <authorList>
            <person name="Burns J.A."/>
            <person name="Paasch A."/>
            <person name="Narechania A."/>
            <person name="Kim E."/>
        </authorList>
    </citation>
    <scope>NUCLEOTIDE SEQUENCE [LARGE SCALE GENOMIC DNA]</scope>
    <source>
        <strain evidence="1 2">PLY_AMNH</strain>
    </source>
</reference>
<gene>
    <name evidence="1" type="ORF">CYMTET_55217</name>
</gene>
<comment type="caution">
    <text evidence="1">The sequence shown here is derived from an EMBL/GenBank/DDBJ whole genome shotgun (WGS) entry which is preliminary data.</text>
</comment>